<keyword evidence="2 10" id="KW-1003">Cell membrane</keyword>
<dbReference type="HAMAP" id="MF_02078">
    <property type="entry name" value="MurJ_MviN"/>
    <property type="match status" value="1"/>
</dbReference>
<dbReference type="CDD" id="cd13123">
    <property type="entry name" value="MATE_MurJ_like"/>
    <property type="match status" value="1"/>
</dbReference>
<dbReference type="InterPro" id="IPR051050">
    <property type="entry name" value="Lipid_II_flippase_MurJ/MviN"/>
</dbReference>
<evidence type="ECO:0000256" key="9">
    <source>
        <dbReference type="ARBA" id="ARBA00061532"/>
    </source>
</evidence>
<keyword evidence="10 11" id="KW-0813">Transport</keyword>
<comment type="pathway">
    <text evidence="10">Cell wall biogenesis; peptidoglycan biosynthesis.</text>
</comment>
<dbReference type="InterPro" id="IPR004268">
    <property type="entry name" value="MurJ"/>
</dbReference>
<feature type="transmembrane region" description="Helical" evidence="10">
    <location>
        <begin position="165"/>
        <end position="181"/>
    </location>
</feature>
<evidence type="ECO:0000256" key="1">
    <source>
        <dbReference type="ARBA" id="ARBA00004651"/>
    </source>
</evidence>
<feature type="transmembrane region" description="Helical" evidence="10">
    <location>
        <begin position="44"/>
        <end position="66"/>
    </location>
</feature>
<feature type="transmembrane region" description="Helical" evidence="10">
    <location>
        <begin position="187"/>
        <end position="209"/>
    </location>
</feature>
<name>A0A3D5QEE5_FLESI</name>
<dbReference type="GO" id="GO:0009252">
    <property type="term" value="P:peptidoglycan biosynthetic process"/>
    <property type="evidence" value="ECO:0007669"/>
    <property type="project" value="UniProtKB-UniRule"/>
</dbReference>
<keyword evidence="6 10" id="KW-1133">Transmembrane helix</keyword>
<dbReference type="EMBL" id="DPPF01000224">
    <property type="protein sequence ID" value="HCW94103.1"/>
    <property type="molecule type" value="Genomic_DNA"/>
</dbReference>
<keyword evidence="10 11" id="KW-0961">Cell wall biogenesis/degradation</keyword>
<dbReference type="UniPathway" id="UPA00219"/>
<feature type="transmembrane region" description="Helical" evidence="10">
    <location>
        <begin position="408"/>
        <end position="427"/>
    </location>
</feature>
<comment type="caution">
    <text evidence="12">The sequence shown here is derived from an EMBL/GenBank/DDBJ whole genome shotgun (WGS) entry which is preliminary data.</text>
</comment>
<reference evidence="12 13" key="1">
    <citation type="journal article" date="2018" name="Nat. Biotechnol.">
        <title>A standardized bacterial taxonomy based on genome phylogeny substantially revises the tree of life.</title>
        <authorList>
            <person name="Parks D.H."/>
            <person name="Chuvochina M."/>
            <person name="Waite D.W."/>
            <person name="Rinke C."/>
            <person name="Skarshewski A."/>
            <person name="Chaumeil P.A."/>
            <person name="Hugenholtz P."/>
        </authorList>
    </citation>
    <scope>NUCLEOTIDE SEQUENCE [LARGE SCALE GENOMIC DNA]</scope>
    <source>
        <strain evidence="12">UBA8672</strain>
    </source>
</reference>
<evidence type="ECO:0000256" key="11">
    <source>
        <dbReference type="PIRNR" id="PIRNR002869"/>
    </source>
</evidence>
<dbReference type="GO" id="GO:0005886">
    <property type="term" value="C:plasma membrane"/>
    <property type="evidence" value="ECO:0007669"/>
    <property type="project" value="UniProtKB-SubCell"/>
</dbReference>
<feature type="transmembrane region" description="Helical" evidence="10">
    <location>
        <begin position="463"/>
        <end position="483"/>
    </location>
</feature>
<accession>A0A3D5QEE5</accession>
<dbReference type="PIRSF" id="PIRSF002869">
    <property type="entry name" value="MviN"/>
    <property type="match status" value="1"/>
</dbReference>
<evidence type="ECO:0000256" key="2">
    <source>
        <dbReference type="ARBA" id="ARBA00022475"/>
    </source>
</evidence>
<dbReference type="Proteomes" id="UP000262325">
    <property type="component" value="Unassembled WGS sequence"/>
</dbReference>
<evidence type="ECO:0000256" key="5">
    <source>
        <dbReference type="ARBA" id="ARBA00022984"/>
    </source>
</evidence>
<protein>
    <recommendedName>
        <fullName evidence="10">Probable lipid II flippase MurJ</fullName>
    </recommendedName>
</protein>
<feature type="transmembrane region" description="Helical" evidence="10">
    <location>
        <begin position="355"/>
        <end position="372"/>
    </location>
</feature>
<organism evidence="12 13">
    <name type="scientific">Flexistipes sinusarabici</name>
    <dbReference type="NCBI Taxonomy" id="2352"/>
    <lineage>
        <taxon>Bacteria</taxon>
        <taxon>Pseudomonadati</taxon>
        <taxon>Deferribacterota</taxon>
        <taxon>Deferribacteres</taxon>
        <taxon>Deferribacterales</taxon>
        <taxon>Flexistipitaceae</taxon>
        <taxon>Flexistipes</taxon>
    </lineage>
</organism>
<gene>
    <name evidence="12" type="primary">mviN</name>
    <name evidence="10" type="synonym">murJ</name>
    <name evidence="12" type="ORF">DHM44_10535</name>
</gene>
<evidence type="ECO:0000256" key="3">
    <source>
        <dbReference type="ARBA" id="ARBA00022692"/>
    </source>
</evidence>
<dbReference type="GO" id="GO:0015648">
    <property type="term" value="F:lipid-linked peptidoglycan transporter activity"/>
    <property type="evidence" value="ECO:0007669"/>
    <property type="project" value="UniProtKB-UniRule"/>
</dbReference>
<evidence type="ECO:0000256" key="8">
    <source>
        <dbReference type="ARBA" id="ARBA00060041"/>
    </source>
</evidence>
<dbReference type="Pfam" id="PF03023">
    <property type="entry name" value="MurJ"/>
    <property type="match status" value="1"/>
</dbReference>
<dbReference type="AlphaFoldDB" id="A0A3D5QEE5"/>
<dbReference type="PRINTS" id="PR01806">
    <property type="entry name" value="VIRFACTRMVIN"/>
</dbReference>
<dbReference type="NCBIfam" id="TIGR01695">
    <property type="entry name" value="murJ_mviN"/>
    <property type="match status" value="1"/>
</dbReference>
<feature type="transmembrane region" description="Helical" evidence="10">
    <location>
        <begin position="230"/>
        <end position="252"/>
    </location>
</feature>
<evidence type="ECO:0000256" key="10">
    <source>
        <dbReference type="HAMAP-Rule" id="MF_02078"/>
    </source>
</evidence>
<dbReference type="GO" id="GO:0071555">
    <property type="term" value="P:cell wall organization"/>
    <property type="evidence" value="ECO:0007669"/>
    <property type="project" value="UniProtKB-UniRule"/>
</dbReference>
<dbReference type="GO" id="GO:0034204">
    <property type="term" value="P:lipid translocation"/>
    <property type="evidence" value="ECO:0007669"/>
    <property type="project" value="TreeGrafter"/>
</dbReference>
<comment type="subcellular location">
    <subcellularLocation>
        <location evidence="1 10">Cell membrane</location>
        <topology evidence="1 10">Multi-pass membrane protein</topology>
    </subcellularLocation>
</comment>
<feature type="transmembrane region" description="Helical" evidence="10">
    <location>
        <begin position="134"/>
        <end position="153"/>
    </location>
</feature>
<evidence type="ECO:0000313" key="12">
    <source>
        <dbReference type="EMBL" id="HCW94103.1"/>
    </source>
</evidence>
<feature type="transmembrane region" description="Helical" evidence="10">
    <location>
        <begin position="272"/>
        <end position="289"/>
    </location>
</feature>
<keyword evidence="3 10" id="KW-0812">Transmembrane</keyword>
<keyword evidence="4 10" id="KW-0133">Cell shape</keyword>
<keyword evidence="7 10" id="KW-0472">Membrane</keyword>
<feature type="transmembrane region" description="Helical" evidence="10">
    <location>
        <begin position="309"/>
        <end position="335"/>
    </location>
</feature>
<sequence length="492" mass="54576">MNNFLSKLVKSSSGVLTSRILGLVRDVAIAAFFGASKFTDAFFMAYAISNLFRALFAEGALSSAFVPIMSDKMHRNPDNAYKYLTDLILVLTFFTLSITAVFIIFSDYAVLLFIPGYLNDPEVIAAASHMLKIVMPYLVIVSICGLLSGYLHVIGSYYIPLSSTAVLNISMIVSAFLGGYFGGSVTYLAWGALIGGVLQLIYILIYSLIKGFRINRKKRIDKMVKKTFRLIIPSIGGVGINQLNFTIGRIIASFLSTGSISYLYYASRLFQFPLGVFSIAFSTVSLSEISNSYSRNDLNNVNKLIDKSVLAIIMVIVPASLGMFFLSNEICSLIFEYKIFSSKDTFATASALRMYTIGLICYSFVNLFTRVYHSVKDTLTPVKFAFISFLANIAFILIFINFMGHSGIALASSISAGINAVLLYTGIKYYTFSIKKYKRTVLKIFTSSLLMLIFLLFLKNAGIHVLIIIGLSVCVYFLSLYMFRVSIRQVLK</sequence>
<feature type="transmembrane region" description="Helical" evidence="10">
    <location>
        <begin position="87"/>
        <end position="114"/>
    </location>
</feature>
<comment type="similarity">
    <text evidence="9 10 11">Belongs to the MurJ/MviN family.</text>
</comment>
<comment type="function">
    <text evidence="8 10 11">Involved in peptidoglycan biosynthesis. Transports lipid-linked peptidoglycan precursors from the inner to the outer leaflet of the cytoplasmic membrane.</text>
</comment>
<dbReference type="PANTHER" id="PTHR47019">
    <property type="entry name" value="LIPID II FLIPPASE MURJ"/>
    <property type="match status" value="1"/>
</dbReference>
<evidence type="ECO:0000256" key="6">
    <source>
        <dbReference type="ARBA" id="ARBA00022989"/>
    </source>
</evidence>
<dbReference type="PANTHER" id="PTHR47019:SF1">
    <property type="entry name" value="LIPID II FLIPPASE MURJ"/>
    <property type="match status" value="1"/>
</dbReference>
<proteinExistence type="inferred from homology"/>
<evidence type="ECO:0000256" key="4">
    <source>
        <dbReference type="ARBA" id="ARBA00022960"/>
    </source>
</evidence>
<keyword evidence="5 10" id="KW-0573">Peptidoglycan synthesis</keyword>
<evidence type="ECO:0000313" key="13">
    <source>
        <dbReference type="Proteomes" id="UP000262325"/>
    </source>
</evidence>
<feature type="transmembrane region" description="Helical" evidence="10">
    <location>
        <begin position="439"/>
        <end position="457"/>
    </location>
</feature>
<evidence type="ECO:0000256" key="7">
    <source>
        <dbReference type="ARBA" id="ARBA00023136"/>
    </source>
</evidence>
<dbReference type="GO" id="GO:0008360">
    <property type="term" value="P:regulation of cell shape"/>
    <property type="evidence" value="ECO:0007669"/>
    <property type="project" value="UniProtKB-UniRule"/>
</dbReference>
<feature type="transmembrane region" description="Helical" evidence="10">
    <location>
        <begin position="384"/>
        <end position="402"/>
    </location>
</feature>